<feature type="transmembrane region" description="Helical" evidence="7">
    <location>
        <begin position="137"/>
        <end position="156"/>
    </location>
</feature>
<evidence type="ECO:0000256" key="5">
    <source>
        <dbReference type="ARBA" id="ARBA00022989"/>
    </source>
</evidence>
<keyword evidence="5 7" id="KW-1133">Transmembrane helix</keyword>
<evidence type="ECO:0000256" key="2">
    <source>
        <dbReference type="ARBA" id="ARBA00022448"/>
    </source>
</evidence>
<feature type="transmembrane region" description="Helical" evidence="7">
    <location>
        <begin position="176"/>
        <end position="194"/>
    </location>
</feature>
<keyword evidence="2 7" id="KW-0813">Transport</keyword>
<dbReference type="EMBL" id="AP028654">
    <property type="protein sequence ID" value="BEP28646.1"/>
    <property type="molecule type" value="Genomic_DNA"/>
</dbReference>
<keyword evidence="3" id="KW-1003">Cell membrane</keyword>
<dbReference type="CDD" id="cd06261">
    <property type="entry name" value="TM_PBP2"/>
    <property type="match status" value="1"/>
</dbReference>
<dbReference type="Gene3D" id="1.10.3720.10">
    <property type="entry name" value="MetI-like"/>
    <property type="match status" value="1"/>
</dbReference>
<dbReference type="PANTHER" id="PTHR30465">
    <property type="entry name" value="INNER MEMBRANE ABC TRANSPORTER"/>
    <property type="match status" value="1"/>
</dbReference>
<keyword evidence="6 7" id="KW-0472">Membrane</keyword>
<dbReference type="Pfam" id="PF19300">
    <property type="entry name" value="BPD_transp_1_N"/>
    <property type="match status" value="1"/>
</dbReference>
<dbReference type="AlphaFoldDB" id="A0AAU9E2I1"/>
<sequence>MFKYIINRFLRSLLTLFVVITVVFLLMRMMPEEGYFGKEGTDKLDAKQKEAILTNLGLRDPMTVQLKNFYEELLHGSLGDSIIYRPNVPIGKIIKEKAPYSIAIGLSALGISLITGLIMGVIMALKKNKIPDKIGTFYVVVIRAVPPIVYYLFIQVYLTKILNLPILFDVDEPSSWILPTVAMALGSIAGYAMWMRRYMVDELNKDYLKLARAKGLSEKKIMFYHVARNALVPMVQYLPASILFTIGGSIYIESLFSIPGMGGLLVDSIQLQDNNLVQALVLMFSVVGVLGLFLGDVLMAMLDPRIKLHGDGGGR</sequence>
<comment type="subcellular location">
    <subcellularLocation>
        <location evidence="1 7">Cell membrane</location>
        <topology evidence="1 7">Multi-pass membrane protein</topology>
    </subcellularLocation>
</comment>
<dbReference type="InterPro" id="IPR045621">
    <property type="entry name" value="BPD_transp_1_N"/>
</dbReference>
<evidence type="ECO:0000256" key="7">
    <source>
        <dbReference type="RuleBase" id="RU363032"/>
    </source>
</evidence>
<feature type="transmembrane region" description="Helical" evidence="7">
    <location>
        <begin position="12"/>
        <end position="30"/>
    </location>
</feature>
<evidence type="ECO:0000256" key="3">
    <source>
        <dbReference type="ARBA" id="ARBA00022475"/>
    </source>
</evidence>
<dbReference type="Pfam" id="PF00528">
    <property type="entry name" value="BPD_transp_1"/>
    <property type="match status" value="1"/>
</dbReference>
<dbReference type="PROSITE" id="PS50928">
    <property type="entry name" value="ABC_TM1"/>
    <property type="match status" value="1"/>
</dbReference>
<dbReference type="PANTHER" id="PTHR30465:SF0">
    <property type="entry name" value="OLIGOPEPTIDE TRANSPORT SYSTEM PERMEASE PROTEIN APPB"/>
    <property type="match status" value="1"/>
</dbReference>
<comment type="similarity">
    <text evidence="7">Belongs to the binding-protein-dependent transport system permease family.</text>
</comment>
<feature type="transmembrane region" description="Helical" evidence="7">
    <location>
        <begin position="102"/>
        <end position="125"/>
    </location>
</feature>
<dbReference type="Proteomes" id="UP001321786">
    <property type="component" value="Chromosome"/>
</dbReference>
<dbReference type="SUPFAM" id="SSF161098">
    <property type="entry name" value="MetI-like"/>
    <property type="match status" value="1"/>
</dbReference>
<evidence type="ECO:0000313" key="10">
    <source>
        <dbReference type="Proteomes" id="UP001321786"/>
    </source>
</evidence>
<proteinExistence type="inferred from homology"/>
<keyword evidence="10" id="KW-1185">Reference proteome</keyword>
<evidence type="ECO:0000256" key="1">
    <source>
        <dbReference type="ARBA" id="ARBA00004651"/>
    </source>
</evidence>
<dbReference type="InterPro" id="IPR035906">
    <property type="entry name" value="MetI-like_sf"/>
</dbReference>
<feature type="domain" description="ABC transmembrane type-1" evidence="8">
    <location>
        <begin position="98"/>
        <end position="295"/>
    </location>
</feature>
<evidence type="ECO:0000256" key="4">
    <source>
        <dbReference type="ARBA" id="ARBA00022692"/>
    </source>
</evidence>
<gene>
    <name evidence="9" type="ORF">HLPR_09770</name>
</gene>
<feature type="transmembrane region" description="Helical" evidence="7">
    <location>
        <begin position="276"/>
        <end position="299"/>
    </location>
</feature>
<feature type="transmembrane region" description="Helical" evidence="7">
    <location>
        <begin position="237"/>
        <end position="256"/>
    </location>
</feature>
<evidence type="ECO:0000313" key="9">
    <source>
        <dbReference type="EMBL" id="BEP28646.1"/>
    </source>
</evidence>
<dbReference type="RefSeq" id="WP_338536955.1">
    <property type="nucleotide sequence ID" value="NZ_AP028654.1"/>
</dbReference>
<protein>
    <submittedName>
        <fullName evidence="9">ABC transporter permease</fullName>
    </submittedName>
</protein>
<accession>A0AAU9E2I1</accession>
<dbReference type="KEGG" id="hprf:HLPR_09770"/>
<evidence type="ECO:0000259" key="8">
    <source>
        <dbReference type="PROSITE" id="PS50928"/>
    </source>
</evidence>
<dbReference type="GO" id="GO:0055085">
    <property type="term" value="P:transmembrane transport"/>
    <property type="evidence" value="ECO:0007669"/>
    <property type="project" value="InterPro"/>
</dbReference>
<dbReference type="GO" id="GO:0005886">
    <property type="term" value="C:plasma membrane"/>
    <property type="evidence" value="ECO:0007669"/>
    <property type="project" value="UniProtKB-SubCell"/>
</dbReference>
<dbReference type="InterPro" id="IPR000515">
    <property type="entry name" value="MetI-like"/>
</dbReference>
<keyword evidence="4 7" id="KW-0812">Transmembrane</keyword>
<name>A0AAU9E2I1_9FIRM</name>
<evidence type="ECO:0000256" key="6">
    <source>
        <dbReference type="ARBA" id="ARBA00023136"/>
    </source>
</evidence>
<reference evidence="9 10" key="1">
    <citation type="submission" date="2023-08" db="EMBL/GenBank/DDBJ databases">
        <title>Helicovermis profunda gen. nov., sp. nov., a novel mesophilic, fermentative bacterium within the Bacillota from a deep-sea hydrothermal vent chimney.</title>
        <authorList>
            <person name="Miyazaki U."/>
            <person name="Mizutani D."/>
            <person name="Hashimoto Y."/>
            <person name="Tame A."/>
            <person name="Sawayama S."/>
            <person name="Miyazaki J."/>
            <person name="Takai K."/>
            <person name="Nakagawa S."/>
        </authorList>
    </citation>
    <scope>NUCLEOTIDE SEQUENCE [LARGE SCALE GENOMIC DNA]</scope>
    <source>
        <strain evidence="9 10">S502</strain>
    </source>
</reference>
<organism evidence="9 10">
    <name type="scientific">Helicovermis profundi</name>
    <dbReference type="NCBI Taxonomy" id="3065157"/>
    <lineage>
        <taxon>Bacteria</taxon>
        <taxon>Bacillati</taxon>
        <taxon>Bacillota</taxon>
        <taxon>Clostridia</taxon>
        <taxon>Helicovermis</taxon>
    </lineage>
</organism>